<dbReference type="OrthoDB" id="6778945at2759"/>
<protein>
    <submittedName>
        <fullName evidence="1">Uncharacterized protein</fullName>
    </submittedName>
</protein>
<gene>
    <name evidence="1" type="ORF">ACAOBT_LOCUS15164</name>
</gene>
<name>A0A9P0PEC6_ACAOB</name>
<accession>A0A9P0PEC6</accession>
<keyword evidence="2" id="KW-1185">Reference proteome</keyword>
<organism evidence="1 2">
    <name type="scientific">Acanthoscelides obtectus</name>
    <name type="common">Bean weevil</name>
    <name type="synonym">Bruchus obtectus</name>
    <dbReference type="NCBI Taxonomy" id="200917"/>
    <lineage>
        <taxon>Eukaryota</taxon>
        <taxon>Metazoa</taxon>
        <taxon>Ecdysozoa</taxon>
        <taxon>Arthropoda</taxon>
        <taxon>Hexapoda</taxon>
        <taxon>Insecta</taxon>
        <taxon>Pterygota</taxon>
        <taxon>Neoptera</taxon>
        <taxon>Endopterygota</taxon>
        <taxon>Coleoptera</taxon>
        <taxon>Polyphaga</taxon>
        <taxon>Cucujiformia</taxon>
        <taxon>Chrysomeloidea</taxon>
        <taxon>Chrysomelidae</taxon>
        <taxon>Bruchinae</taxon>
        <taxon>Bruchini</taxon>
        <taxon>Acanthoscelides</taxon>
    </lineage>
</organism>
<reference evidence="1" key="1">
    <citation type="submission" date="2022-03" db="EMBL/GenBank/DDBJ databases">
        <authorList>
            <person name="Sayadi A."/>
        </authorList>
    </citation>
    <scope>NUCLEOTIDE SEQUENCE</scope>
</reference>
<dbReference type="EMBL" id="CAKOFQ010006925">
    <property type="protein sequence ID" value="CAH1982710.1"/>
    <property type="molecule type" value="Genomic_DNA"/>
</dbReference>
<sequence length="92" mass="10634">MEVFEKSTATKIVSYSQIAKSKASPNKETRYLKSIIITPDQHQPNYKTRYDLNKNLDLSKLQIGIDKVKNCRNGAVEINVQDWVHTQLKQEI</sequence>
<comment type="caution">
    <text evidence="1">The sequence shown here is derived from an EMBL/GenBank/DDBJ whole genome shotgun (WGS) entry which is preliminary data.</text>
</comment>
<dbReference type="Proteomes" id="UP001152888">
    <property type="component" value="Unassembled WGS sequence"/>
</dbReference>
<evidence type="ECO:0000313" key="1">
    <source>
        <dbReference type="EMBL" id="CAH1982710.1"/>
    </source>
</evidence>
<proteinExistence type="predicted"/>
<dbReference type="AlphaFoldDB" id="A0A9P0PEC6"/>
<evidence type="ECO:0000313" key="2">
    <source>
        <dbReference type="Proteomes" id="UP001152888"/>
    </source>
</evidence>